<dbReference type="Pfam" id="PF22629">
    <property type="entry name" value="ACT_AHAS_ss"/>
    <property type="match status" value="1"/>
</dbReference>
<feature type="domain" description="ACT" evidence="9">
    <location>
        <begin position="4"/>
        <end position="78"/>
    </location>
</feature>
<evidence type="ECO:0000256" key="2">
    <source>
        <dbReference type="ARBA" id="ARBA00005025"/>
    </source>
</evidence>
<sequence length="177" mass="19624">MRHTLSIIVADQPGELSRIVGLFSARGFNIETISVGETLDPHWSRVTIVTIGDDRTIQQIVKQCERLARVREVHDITTRPHIEREMALITVAASAGAERQEVLSLVSVFRAKVVDISHTHLIVEASGNKEKVDTFIELLRPIGITDITRTGHIAINRLAAGPDSILDEIEEELLPLL</sequence>
<dbReference type="GO" id="GO:0009097">
    <property type="term" value="P:isoleucine biosynthetic process"/>
    <property type="evidence" value="ECO:0007669"/>
    <property type="project" value="UniProtKB-UniRule"/>
</dbReference>
<evidence type="ECO:0000256" key="7">
    <source>
        <dbReference type="ARBA" id="ARBA00048670"/>
    </source>
</evidence>
<evidence type="ECO:0000259" key="9">
    <source>
        <dbReference type="PROSITE" id="PS51671"/>
    </source>
</evidence>
<protein>
    <recommendedName>
        <fullName evidence="8">Acetolactate synthase small subunit</fullName>
        <shortName evidence="8">AHAS</shortName>
        <shortName evidence="8">ALS</shortName>
        <ecNumber evidence="8">2.2.1.6</ecNumber>
    </recommendedName>
    <alternativeName>
        <fullName evidence="8">Acetohydroxy-acid synthase small subunit</fullName>
    </alternativeName>
</protein>
<comment type="function">
    <text evidence="8">Catalyzes the conversion of 2 pyruvate molecules into acetolactate in the first common step of the biosynthetic pathway of the branched-amino acids such as leucine, isoleucine, and valine.</text>
</comment>
<dbReference type="Pfam" id="PF10369">
    <property type="entry name" value="ALS_ss_C"/>
    <property type="match status" value="1"/>
</dbReference>
<dbReference type="SUPFAM" id="SSF55021">
    <property type="entry name" value="ACT-like"/>
    <property type="match status" value="2"/>
</dbReference>
<dbReference type="PROSITE" id="PS51671">
    <property type="entry name" value="ACT"/>
    <property type="match status" value="1"/>
</dbReference>
<dbReference type="NCBIfam" id="TIGR00119">
    <property type="entry name" value="acolac_sm"/>
    <property type="match status" value="1"/>
</dbReference>
<dbReference type="EC" id="2.2.1.6" evidence="8"/>
<dbReference type="NCBIfam" id="NF008864">
    <property type="entry name" value="PRK11895.1"/>
    <property type="match status" value="1"/>
</dbReference>
<dbReference type="UniPathway" id="UPA00047">
    <property type="reaction ID" value="UER00055"/>
</dbReference>
<dbReference type="CDD" id="cd04878">
    <property type="entry name" value="ACT_AHAS"/>
    <property type="match status" value="1"/>
</dbReference>
<keyword evidence="5 8" id="KW-0028">Amino-acid biosynthesis</keyword>
<dbReference type="InterPro" id="IPR054480">
    <property type="entry name" value="AHAS_small-like_ACT"/>
</dbReference>
<evidence type="ECO:0000256" key="6">
    <source>
        <dbReference type="ARBA" id="ARBA00023304"/>
    </source>
</evidence>
<comment type="subunit">
    <text evidence="4 8">Dimer of large and small chains.</text>
</comment>
<evidence type="ECO:0000256" key="1">
    <source>
        <dbReference type="ARBA" id="ARBA00004974"/>
    </source>
</evidence>
<name>I3VIB9_9BACT</name>
<dbReference type="InterPro" id="IPR027271">
    <property type="entry name" value="Acetolactate_synth/TF_NikR_C"/>
</dbReference>
<comment type="pathway">
    <text evidence="1 8">Amino-acid biosynthesis; L-isoleucine biosynthesis; L-isoleucine from 2-oxobutanoate: step 1/4.</text>
</comment>
<comment type="pathway">
    <text evidence="2 8">Amino-acid biosynthesis; L-valine biosynthesis; L-valine from pyruvate: step 1/4.</text>
</comment>
<proteinExistence type="inferred from homology"/>
<comment type="catalytic activity">
    <reaction evidence="7 8">
        <text>2 pyruvate + H(+) = (2S)-2-acetolactate + CO2</text>
        <dbReference type="Rhea" id="RHEA:25249"/>
        <dbReference type="ChEBI" id="CHEBI:15361"/>
        <dbReference type="ChEBI" id="CHEBI:15378"/>
        <dbReference type="ChEBI" id="CHEBI:16526"/>
        <dbReference type="ChEBI" id="CHEBI:58476"/>
        <dbReference type="EC" id="2.2.1.6"/>
    </reaction>
</comment>
<dbReference type="InterPro" id="IPR045865">
    <property type="entry name" value="ACT-like_dom_sf"/>
</dbReference>
<evidence type="ECO:0000313" key="10">
    <source>
        <dbReference type="EMBL" id="AFK79125.1"/>
    </source>
</evidence>
<keyword evidence="6 8" id="KW-0100">Branched-chain amino acid biosynthesis</keyword>
<evidence type="ECO:0000256" key="8">
    <source>
        <dbReference type="RuleBase" id="RU368092"/>
    </source>
</evidence>
<evidence type="ECO:0000256" key="5">
    <source>
        <dbReference type="ARBA" id="ARBA00022605"/>
    </source>
</evidence>
<dbReference type="Gene3D" id="3.30.70.1150">
    <property type="entry name" value="ACT-like. Chain A, domain 2"/>
    <property type="match status" value="1"/>
</dbReference>
<comment type="similarity">
    <text evidence="3 8">Belongs to the acetolactate synthase small subunit family.</text>
</comment>
<evidence type="ECO:0000256" key="3">
    <source>
        <dbReference type="ARBA" id="ARBA00006341"/>
    </source>
</evidence>
<dbReference type="UniPathway" id="UPA00049">
    <property type="reaction ID" value="UER00059"/>
</dbReference>
<dbReference type="GO" id="GO:1990610">
    <property type="term" value="F:acetolactate synthase regulator activity"/>
    <property type="evidence" value="ECO:0007669"/>
    <property type="project" value="UniProtKB-UniRule"/>
</dbReference>
<dbReference type="FunFam" id="3.30.70.1150:FF:000001">
    <property type="entry name" value="Acetolactate synthase small subunit"/>
    <property type="match status" value="1"/>
</dbReference>
<accession>I3VIB9</accession>
<dbReference type="InterPro" id="IPR039557">
    <property type="entry name" value="AHAS_ACT"/>
</dbReference>
<dbReference type="GO" id="GO:0003984">
    <property type="term" value="F:acetolactate synthase activity"/>
    <property type="evidence" value="ECO:0007669"/>
    <property type="project" value="UniProtKB-UniRule"/>
</dbReference>
<dbReference type="PANTHER" id="PTHR30239">
    <property type="entry name" value="ACETOLACTATE SYNTHASE SMALL SUBUNIT"/>
    <property type="match status" value="1"/>
</dbReference>
<evidence type="ECO:0000256" key="4">
    <source>
        <dbReference type="ARBA" id="ARBA00011744"/>
    </source>
</evidence>
<reference evidence="10" key="1">
    <citation type="submission" date="2012-04" db="EMBL/GenBank/DDBJ databases">
        <title>Characterization of mineral phosphate solubilization trait from soil metagenome.</title>
        <authorList>
            <person name="Chhabra S."/>
            <person name="Brazil D."/>
            <person name="Morrissey J."/>
            <person name="Burke J."/>
            <person name="O'Gara F."/>
            <person name="Dowling D."/>
        </authorList>
    </citation>
    <scope>NUCLEOTIDE SEQUENCE</scope>
</reference>
<dbReference type="InterPro" id="IPR004789">
    <property type="entry name" value="Acetalactate_synth_ssu"/>
</dbReference>
<dbReference type="GO" id="GO:0009099">
    <property type="term" value="P:L-valine biosynthetic process"/>
    <property type="evidence" value="ECO:0007669"/>
    <property type="project" value="UniProtKB-UniRule"/>
</dbReference>
<dbReference type="EMBL" id="JQ970523">
    <property type="protein sequence ID" value="AFK79125.1"/>
    <property type="molecule type" value="Genomic_DNA"/>
</dbReference>
<dbReference type="PANTHER" id="PTHR30239:SF0">
    <property type="entry name" value="ACETOLACTATE SYNTHASE SMALL SUBUNIT 1, CHLOROPLASTIC"/>
    <property type="match status" value="1"/>
</dbReference>
<dbReference type="InterPro" id="IPR019455">
    <property type="entry name" value="Acetolactate_synth_ssu_C"/>
</dbReference>
<dbReference type="GO" id="GO:0005829">
    <property type="term" value="C:cytosol"/>
    <property type="evidence" value="ECO:0007669"/>
    <property type="project" value="TreeGrafter"/>
</dbReference>
<dbReference type="Gene3D" id="3.30.70.260">
    <property type="match status" value="1"/>
</dbReference>
<organism evidence="10">
    <name type="scientific">uncultured bacterium F39-01</name>
    <dbReference type="NCBI Taxonomy" id="1191434"/>
    <lineage>
        <taxon>Bacteria</taxon>
        <taxon>environmental samples</taxon>
    </lineage>
</organism>
<dbReference type="InterPro" id="IPR002912">
    <property type="entry name" value="ACT_dom"/>
</dbReference>
<dbReference type="AlphaFoldDB" id="I3VIB9"/>
<keyword evidence="8" id="KW-0808">Transferase</keyword>